<feature type="domain" description="Transposase Synechocystis PCC 6803" evidence="2">
    <location>
        <begin position="200"/>
        <end position="271"/>
    </location>
</feature>
<keyword evidence="4" id="KW-1185">Reference proteome</keyword>
<evidence type="ECO:0000313" key="3">
    <source>
        <dbReference type="EMBL" id="UYV64553.1"/>
    </source>
</evidence>
<dbReference type="InterPro" id="IPR036388">
    <property type="entry name" value="WH-like_DNA-bd_sf"/>
</dbReference>
<sequence>MGTKVFINCGKGNTGDSRNLSITSKPSNGTTEVIVISDSDDDEPQVVIKEPKFSSPIEVIVLWDSDGPDVGLTEAKFLFATKMTTFVPNNVFLRGILLHYFNMKKKAAESHRILIDEERPGEPPRFEDKELEARLDKDQTQKELAKTLGVTQPAIFNHLKEVGMIRKKQDTRRRKPTANGPSQLNGLVKGDSSKLNECQKWFARFKSGNFDLGEHKKRTAALPKFEDEELEASLDEYPTQTQKELVKTLGVTQPTIFHRLKEMGMIRKVGKWVLYELKPRDVERRFFIHNKVILQHDNAWPHAVAPVKMYLEMFKWEVLPYPSYSPDIAPSDYYLF</sequence>
<dbReference type="InterPro" id="IPR052709">
    <property type="entry name" value="Transposase-MT_Hybrid"/>
</dbReference>
<dbReference type="InterPro" id="IPR036397">
    <property type="entry name" value="RNaseH_sf"/>
</dbReference>
<gene>
    <name evidence="3" type="ORF">LAZ67_3001167</name>
</gene>
<evidence type="ECO:0000313" key="4">
    <source>
        <dbReference type="Proteomes" id="UP001235939"/>
    </source>
</evidence>
<dbReference type="PANTHER" id="PTHR46060">
    <property type="entry name" value="MARINER MOS1 TRANSPOSASE-LIKE PROTEIN"/>
    <property type="match status" value="1"/>
</dbReference>
<dbReference type="PANTHER" id="PTHR46060:SF1">
    <property type="entry name" value="MARINER MOS1 TRANSPOSASE-LIKE PROTEIN"/>
    <property type="match status" value="1"/>
</dbReference>
<dbReference type="InterPro" id="IPR011991">
    <property type="entry name" value="ArsR-like_HTH"/>
</dbReference>
<dbReference type="EMBL" id="CP092865">
    <property type="protein sequence ID" value="UYV64553.1"/>
    <property type="molecule type" value="Genomic_DNA"/>
</dbReference>
<accession>A0ABY6K7J5</accession>
<evidence type="ECO:0000259" key="2">
    <source>
        <dbReference type="Pfam" id="PF01710"/>
    </source>
</evidence>
<dbReference type="Pfam" id="PF01710">
    <property type="entry name" value="HTH_Tnp_IS630"/>
    <property type="match status" value="1"/>
</dbReference>
<dbReference type="Proteomes" id="UP001235939">
    <property type="component" value="Chromosome 03"/>
</dbReference>
<name>A0ABY6K7J5_9ARAC</name>
<dbReference type="InterPro" id="IPR002622">
    <property type="entry name" value="Transposase_14"/>
</dbReference>
<organism evidence="3 4">
    <name type="scientific">Cordylochernes scorpioides</name>
    <dbReference type="NCBI Taxonomy" id="51811"/>
    <lineage>
        <taxon>Eukaryota</taxon>
        <taxon>Metazoa</taxon>
        <taxon>Ecdysozoa</taxon>
        <taxon>Arthropoda</taxon>
        <taxon>Chelicerata</taxon>
        <taxon>Arachnida</taxon>
        <taxon>Pseudoscorpiones</taxon>
        <taxon>Cheliferoidea</taxon>
        <taxon>Chernetidae</taxon>
        <taxon>Cordylochernes</taxon>
    </lineage>
</organism>
<proteinExistence type="predicted"/>
<dbReference type="CDD" id="cd00090">
    <property type="entry name" value="HTH_ARSR"/>
    <property type="match status" value="1"/>
</dbReference>
<protein>
    <submittedName>
        <fullName evidence="3">SETMAR</fullName>
    </submittedName>
</protein>
<dbReference type="Gene3D" id="1.10.10.10">
    <property type="entry name" value="Winged helix-like DNA-binding domain superfamily/Winged helix DNA-binding domain"/>
    <property type="match status" value="1"/>
</dbReference>
<feature type="region of interest" description="Disordered" evidence="1">
    <location>
        <begin position="167"/>
        <end position="189"/>
    </location>
</feature>
<evidence type="ECO:0000256" key="1">
    <source>
        <dbReference type="SAM" id="MobiDB-lite"/>
    </source>
</evidence>
<dbReference type="Gene3D" id="3.30.420.10">
    <property type="entry name" value="Ribonuclease H-like superfamily/Ribonuclease H"/>
    <property type="match status" value="1"/>
</dbReference>
<reference evidence="3 4" key="1">
    <citation type="submission" date="2022-01" db="EMBL/GenBank/DDBJ databases">
        <title>A chromosomal length assembly of Cordylochernes scorpioides.</title>
        <authorList>
            <person name="Zeh D."/>
            <person name="Zeh J."/>
        </authorList>
    </citation>
    <scope>NUCLEOTIDE SEQUENCE [LARGE SCALE GENOMIC DNA]</scope>
    <source>
        <strain evidence="3">IN4F17</strain>
        <tissue evidence="3">Whole Body</tissue>
    </source>
</reference>
<dbReference type="Gene3D" id="1.10.10.1450">
    <property type="match status" value="1"/>
</dbReference>